<organism evidence="2 3">
    <name type="scientific">Undibacterium arcticum</name>
    <dbReference type="NCBI Taxonomy" id="1762892"/>
    <lineage>
        <taxon>Bacteria</taxon>
        <taxon>Pseudomonadati</taxon>
        <taxon>Pseudomonadota</taxon>
        <taxon>Betaproteobacteria</taxon>
        <taxon>Burkholderiales</taxon>
        <taxon>Oxalobacteraceae</taxon>
        <taxon>Undibacterium</taxon>
    </lineage>
</organism>
<gene>
    <name evidence="2" type="ORF">ACFOFO_18435</name>
</gene>
<name>A0ABV7F849_9BURK</name>
<comment type="caution">
    <text evidence="2">The sequence shown here is derived from an EMBL/GenBank/DDBJ whole genome shotgun (WGS) entry which is preliminary data.</text>
</comment>
<reference evidence="3" key="1">
    <citation type="journal article" date="2019" name="Int. J. Syst. Evol. Microbiol.">
        <title>The Global Catalogue of Microorganisms (GCM) 10K type strain sequencing project: providing services to taxonomists for standard genome sequencing and annotation.</title>
        <authorList>
            <consortium name="The Broad Institute Genomics Platform"/>
            <consortium name="The Broad Institute Genome Sequencing Center for Infectious Disease"/>
            <person name="Wu L."/>
            <person name="Ma J."/>
        </authorList>
    </citation>
    <scope>NUCLEOTIDE SEQUENCE [LARGE SCALE GENOMIC DNA]</scope>
    <source>
        <strain evidence="3">KCTC 42986</strain>
    </source>
</reference>
<dbReference type="RefSeq" id="WP_390321901.1">
    <property type="nucleotide sequence ID" value="NZ_JBHRTP010000058.1"/>
</dbReference>
<protein>
    <submittedName>
        <fullName evidence="2">Uncharacterized protein</fullName>
    </submittedName>
</protein>
<keyword evidence="3" id="KW-1185">Reference proteome</keyword>
<accession>A0ABV7F849</accession>
<feature type="region of interest" description="Disordered" evidence="1">
    <location>
        <begin position="237"/>
        <end position="262"/>
    </location>
</feature>
<evidence type="ECO:0000256" key="1">
    <source>
        <dbReference type="SAM" id="MobiDB-lite"/>
    </source>
</evidence>
<proteinExistence type="predicted"/>
<dbReference type="EMBL" id="JBHRTP010000058">
    <property type="protein sequence ID" value="MFC3109917.1"/>
    <property type="molecule type" value="Genomic_DNA"/>
</dbReference>
<evidence type="ECO:0000313" key="2">
    <source>
        <dbReference type="EMBL" id="MFC3109917.1"/>
    </source>
</evidence>
<sequence length="262" mass="29890">MTNKVSQMFQVLVDIAKLPVARLHFDLGLHAENVKSTYQYFTKPHPRYKLFQNKALGAALVNIGELVTRENYLASIKGRNSGAHFAKKARSRGYIITEIDRNQFVDEIHDINTSLETRQGHAMDPSYLEKTCYYPSLSNFKYYGVMNPDGKLMAYCTLGFYGDFAAFERLIGYRNNDGIMHFMLVEVICQLIDAGKVKYVMYDTYFGATEGLKTFKTMLGFKPYRVFFSITDERADSRPTGNPCVPIPERDIEHSEAHPGGR</sequence>
<evidence type="ECO:0000313" key="3">
    <source>
        <dbReference type="Proteomes" id="UP001595530"/>
    </source>
</evidence>
<feature type="compositionally biased region" description="Basic and acidic residues" evidence="1">
    <location>
        <begin position="248"/>
        <end position="262"/>
    </location>
</feature>
<dbReference type="Proteomes" id="UP001595530">
    <property type="component" value="Unassembled WGS sequence"/>
</dbReference>